<keyword evidence="6" id="KW-1185">Reference proteome</keyword>
<dbReference type="Gene3D" id="1.20.1420.20">
    <property type="entry name" value="M75 peptidase, HXXE motif"/>
    <property type="match status" value="1"/>
</dbReference>
<feature type="domain" description="Imelysin-like" evidence="4">
    <location>
        <begin position="46"/>
        <end position="342"/>
    </location>
</feature>
<evidence type="ECO:0000256" key="2">
    <source>
        <dbReference type="ARBA" id="ARBA00022729"/>
    </source>
</evidence>
<evidence type="ECO:0000259" key="4">
    <source>
        <dbReference type="Pfam" id="PF09375"/>
    </source>
</evidence>
<dbReference type="InterPro" id="IPR038352">
    <property type="entry name" value="Imelysin_sf"/>
</dbReference>
<keyword evidence="2 3" id="KW-0732">Signal</keyword>
<protein>
    <submittedName>
        <fullName evidence="5">Peptidase M75 superfamily protein</fullName>
    </submittedName>
</protein>
<gene>
    <name evidence="5" type="ORF">T190423A01A_60199</name>
</gene>
<proteinExistence type="predicted"/>
<dbReference type="InterPro" id="IPR018976">
    <property type="entry name" value="Imelysin-like"/>
</dbReference>
<evidence type="ECO:0000256" key="1">
    <source>
        <dbReference type="ARBA" id="ARBA00004196"/>
    </source>
</evidence>
<evidence type="ECO:0000313" key="6">
    <source>
        <dbReference type="Proteomes" id="UP001497527"/>
    </source>
</evidence>
<evidence type="ECO:0000256" key="3">
    <source>
        <dbReference type="SAM" id="SignalP"/>
    </source>
</evidence>
<dbReference type="PROSITE" id="PS51257">
    <property type="entry name" value="PROKAR_LIPOPROTEIN"/>
    <property type="match status" value="1"/>
</dbReference>
<evidence type="ECO:0000313" key="5">
    <source>
        <dbReference type="EMBL" id="CAL2104262.1"/>
    </source>
</evidence>
<feature type="chain" id="PRO_5045984173" evidence="3">
    <location>
        <begin position="20"/>
        <end position="367"/>
    </location>
</feature>
<sequence length="367" mass="40521">MFKKIIPLLVLAVTIYACSSSSSDDVGPTDNFDRKAMLTNLADNIIVPSFQDFNSKLIVLKGKVEAFNNAPSTLTLEDARTAWYQAYKSWQWVEMFNIGKAEEIGFVNHFNIYPLTVADVESNISNGGYDLAHPNNHDAQGFPALDYLFYGVAADDNAIVAKYTTDTDAAKYKMYLTDVVAKMSEVMTTIVNDWNGGYKVSFANNSGNTATSSLNKLVNDFIYYYEKGLRANKVGIPAGNFSATTLPEKVEAFYKKTSSKELSLEALTAVQSFFNGTKFNAVSSGASFKTYLEALNKGDLVTKINNQFGLAKTQINGLNANFYEQINTNNTEMLKAYDELQKAVVLLKVDMLQAFNVSVDYVDADGD</sequence>
<dbReference type="Pfam" id="PF09375">
    <property type="entry name" value="Peptidase_M75"/>
    <property type="match status" value="1"/>
</dbReference>
<comment type="caution">
    <text evidence="5">The sequence shown here is derived from an EMBL/GenBank/DDBJ whole genome shotgun (WGS) entry which is preliminary data.</text>
</comment>
<dbReference type="Proteomes" id="UP001497527">
    <property type="component" value="Unassembled WGS sequence"/>
</dbReference>
<dbReference type="InterPro" id="IPR034984">
    <property type="entry name" value="Imelysin-like_IPPA"/>
</dbReference>
<name>A0ABM9PF78_9FLAO</name>
<dbReference type="CDD" id="cd14659">
    <property type="entry name" value="Imelysin-like_IPPA"/>
    <property type="match status" value="1"/>
</dbReference>
<dbReference type="EMBL" id="CAXJIO010000015">
    <property type="protein sequence ID" value="CAL2104262.1"/>
    <property type="molecule type" value="Genomic_DNA"/>
</dbReference>
<feature type="signal peptide" evidence="3">
    <location>
        <begin position="1"/>
        <end position="19"/>
    </location>
</feature>
<accession>A0ABM9PF78</accession>
<reference evidence="5 6" key="1">
    <citation type="submission" date="2024-05" db="EMBL/GenBank/DDBJ databases">
        <authorList>
            <person name="Duchaud E."/>
        </authorList>
    </citation>
    <scope>NUCLEOTIDE SEQUENCE [LARGE SCALE GENOMIC DNA]</scope>
    <source>
        <strain evidence="5">Ena-SAMPLE-TAB-13-05-2024-13:56:06:370-140308</strain>
    </source>
</reference>
<dbReference type="RefSeq" id="WP_348718543.1">
    <property type="nucleotide sequence ID" value="NZ_CAXJIO010000015.1"/>
</dbReference>
<comment type="subcellular location">
    <subcellularLocation>
        <location evidence="1">Cell envelope</location>
    </subcellularLocation>
</comment>
<organism evidence="5 6">
    <name type="scientific">Tenacibaculum polynesiense</name>
    <dbReference type="NCBI Taxonomy" id="3137857"/>
    <lineage>
        <taxon>Bacteria</taxon>
        <taxon>Pseudomonadati</taxon>
        <taxon>Bacteroidota</taxon>
        <taxon>Flavobacteriia</taxon>
        <taxon>Flavobacteriales</taxon>
        <taxon>Flavobacteriaceae</taxon>
        <taxon>Tenacibaculum</taxon>
    </lineage>
</organism>